<dbReference type="InterPro" id="IPR009030">
    <property type="entry name" value="Growth_fac_rcpt_cys_sf"/>
</dbReference>
<dbReference type="SMART" id="SM00365">
    <property type="entry name" value="LRR_SD22"/>
    <property type="match status" value="10"/>
</dbReference>
<dbReference type="GeneID" id="111134646"/>
<dbReference type="InterPro" id="IPR049883">
    <property type="entry name" value="NOTCH1_EGF-like"/>
</dbReference>
<dbReference type="Pfam" id="PF12947">
    <property type="entry name" value="EGF_3"/>
    <property type="match status" value="2"/>
</dbReference>
<keyword evidence="7 12" id="KW-0106">Calcium</keyword>
<dbReference type="Proteomes" id="UP000694844">
    <property type="component" value="Chromosome 5"/>
</dbReference>
<evidence type="ECO:0000256" key="10">
    <source>
        <dbReference type="ARBA" id="ARBA00023157"/>
    </source>
</evidence>
<dbReference type="RefSeq" id="XP_022339585.1">
    <property type="nucleotide sequence ID" value="XM_022483877.1"/>
</dbReference>
<evidence type="ECO:0000256" key="7">
    <source>
        <dbReference type="ARBA" id="ARBA00022837"/>
    </source>
</evidence>
<dbReference type="Gene3D" id="2.10.50.10">
    <property type="entry name" value="Tumor Necrosis Factor Receptor, subunit A, domain 2"/>
    <property type="match status" value="1"/>
</dbReference>
<evidence type="ECO:0000259" key="21">
    <source>
        <dbReference type="PROSITE" id="PS51236"/>
    </source>
</evidence>
<dbReference type="OrthoDB" id="14563at2759"/>
<comment type="subcellular location">
    <subcellularLocation>
        <location evidence="1">Membrane</location>
    </subcellularLocation>
</comment>
<accession>A0A8B8EHM0</accession>
<evidence type="ECO:0000313" key="24">
    <source>
        <dbReference type="RefSeq" id="XP_022339586.1"/>
    </source>
</evidence>
<dbReference type="SUPFAM" id="SSF49265">
    <property type="entry name" value="Fibronectin type III"/>
    <property type="match status" value="1"/>
</dbReference>
<dbReference type="RefSeq" id="XP_022339586.1">
    <property type="nucleotide sequence ID" value="XM_022483878.1"/>
</dbReference>
<feature type="repeat" description="TSP type-3" evidence="14">
    <location>
        <begin position="2250"/>
        <end position="2285"/>
    </location>
</feature>
<dbReference type="Pfam" id="PF07645">
    <property type="entry name" value="EGF_CA"/>
    <property type="match status" value="2"/>
</dbReference>
<dbReference type="InterPro" id="IPR017897">
    <property type="entry name" value="Thrombospondin_3_rpt"/>
</dbReference>
<feature type="domain" description="Fibronectin type-III" evidence="20">
    <location>
        <begin position="1045"/>
        <end position="1148"/>
    </location>
</feature>
<feature type="domain" description="EGF-like" evidence="18">
    <location>
        <begin position="2132"/>
        <end position="2174"/>
    </location>
</feature>
<dbReference type="PROSITE" id="PS51234">
    <property type="entry name" value="TSP3"/>
    <property type="match status" value="3"/>
</dbReference>
<comment type="similarity">
    <text evidence="2">Belongs to the thrombospondin family.</text>
</comment>
<feature type="domain" description="Cadherin" evidence="19">
    <location>
        <begin position="1491"/>
        <end position="1562"/>
    </location>
</feature>
<dbReference type="SUPFAM" id="SSF49785">
    <property type="entry name" value="Galactose-binding domain-like"/>
    <property type="match status" value="1"/>
</dbReference>
<keyword evidence="6" id="KW-0677">Repeat</keyword>
<dbReference type="InterPro" id="IPR026906">
    <property type="entry name" value="LRR_5"/>
</dbReference>
<dbReference type="FunFam" id="4.10.1080.10:FF:000004">
    <property type="entry name" value="Cartilage oligomeric matrix protein"/>
    <property type="match status" value="1"/>
</dbReference>
<dbReference type="InterPro" id="IPR001881">
    <property type="entry name" value="EGF-like_Ca-bd_dom"/>
</dbReference>
<dbReference type="Gene3D" id="2.10.25.10">
    <property type="entry name" value="Laminin"/>
    <property type="match status" value="4"/>
</dbReference>
<dbReference type="CDD" id="cd11304">
    <property type="entry name" value="Cadherin_repeat"/>
    <property type="match status" value="2"/>
</dbReference>
<dbReference type="InterPro" id="IPR024731">
    <property type="entry name" value="NELL2-like_EGF"/>
</dbReference>
<feature type="compositionally biased region" description="Acidic residues" evidence="15">
    <location>
        <begin position="2409"/>
        <end position="2418"/>
    </location>
</feature>
<dbReference type="FunFam" id="2.10.25.10:FF:000038">
    <property type="entry name" value="Fibrillin 2"/>
    <property type="match status" value="1"/>
</dbReference>
<dbReference type="PROSITE" id="PS01187">
    <property type="entry name" value="EGF_CA"/>
    <property type="match status" value="1"/>
</dbReference>
<dbReference type="PROSITE" id="PS51450">
    <property type="entry name" value="LRR"/>
    <property type="match status" value="6"/>
</dbReference>
<dbReference type="FunFam" id="3.80.10.10:FF:001164">
    <property type="entry name" value="GH01279p"/>
    <property type="match status" value="1"/>
</dbReference>
<dbReference type="PROSITE" id="PS50853">
    <property type="entry name" value="FN3"/>
    <property type="match status" value="1"/>
</dbReference>
<dbReference type="PROSITE" id="PS50026">
    <property type="entry name" value="EGF_3"/>
    <property type="match status" value="2"/>
</dbReference>
<dbReference type="FunFam" id="4.10.1080.10:FF:000001">
    <property type="entry name" value="Thrombospondin 3"/>
    <property type="match status" value="1"/>
</dbReference>
<evidence type="ECO:0000256" key="8">
    <source>
        <dbReference type="ARBA" id="ARBA00022889"/>
    </source>
</evidence>
<dbReference type="InterPro" id="IPR001611">
    <property type="entry name" value="Leu-rich_rpt"/>
</dbReference>
<evidence type="ECO:0000259" key="18">
    <source>
        <dbReference type="PROSITE" id="PS50026"/>
    </source>
</evidence>
<dbReference type="SMART" id="SM00231">
    <property type="entry name" value="FA58C"/>
    <property type="match status" value="1"/>
</dbReference>
<dbReference type="FunFam" id="2.60.120.260:FF:000016">
    <property type="entry name" value="Contactin-associated protein-like 4 isoform 1"/>
    <property type="match status" value="1"/>
</dbReference>
<dbReference type="Pfam" id="PF13385">
    <property type="entry name" value="Laminin_G_3"/>
    <property type="match status" value="1"/>
</dbReference>
<keyword evidence="4" id="KW-0433">Leucine-rich repeat</keyword>
<dbReference type="InterPro" id="IPR020894">
    <property type="entry name" value="Cadherin_CS"/>
</dbReference>
<dbReference type="Pfam" id="PF05735">
    <property type="entry name" value="TSP_C"/>
    <property type="match status" value="1"/>
</dbReference>
<feature type="chain" id="PRO_5044666453" evidence="16">
    <location>
        <begin position="27"/>
        <end position="2908"/>
    </location>
</feature>
<dbReference type="Gene3D" id="2.60.120.200">
    <property type="match status" value="2"/>
</dbReference>
<dbReference type="Gene3D" id="2.60.120.260">
    <property type="entry name" value="Galactose-binding domain-like"/>
    <property type="match status" value="1"/>
</dbReference>
<dbReference type="GO" id="GO:0005576">
    <property type="term" value="C:extracellular region"/>
    <property type="evidence" value="ECO:0007669"/>
    <property type="project" value="InterPro"/>
</dbReference>
<dbReference type="InterPro" id="IPR008979">
    <property type="entry name" value="Galactose-bd-like_sf"/>
</dbReference>
<evidence type="ECO:0000256" key="16">
    <source>
        <dbReference type="SAM" id="SignalP"/>
    </source>
</evidence>
<comment type="caution">
    <text evidence="13">Lacks conserved residue(s) required for the propagation of feature annotation.</text>
</comment>
<dbReference type="PROSITE" id="PS01186">
    <property type="entry name" value="EGF_2"/>
    <property type="match status" value="1"/>
</dbReference>
<keyword evidence="8" id="KW-0130">Cell adhesion</keyword>
<keyword evidence="22" id="KW-1185">Reference proteome</keyword>
<feature type="signal peptide" evidence="16">
    <location>
        <begin position="1"/>
        <end position="26"/>
    </location>
</feature>
<feature type="repeat" description="TSP type-3" evidence="14">
    <location>
        <begin position="2407"/>
        <end position="2442"/>
    </location>
</feature>
<name>A0A8B8EHM0_CRAVI</name>
<evidence type="ECO:0000256" key="3">
    <source>
        <dbReference type="ARBA" id="ARBA00022536"/>
    </source>
</evidence>
<dbReference type="SUPFAM" id="SSF57184">
    <property type="entry name" value="Growth factor receptor domain"/>
    <property type="match status" value="1"/>
</dbReference>
<dbReference type="Pfam" id="PF02412">
    <property type="entry name" value="TSP_3"/>
    <property type="match status" value="5"/>
</dbReference>
<dbReference type="InterPro" id="IPR003961">
    <property type="entry name" value="FN3_dom"/>
</dbReference>
<dbReference type="Pfam" id="PF00754">
    <property type="entry name" value="F5_F8_type_C"/>
    <property type="match status" value="1"/>
</dbReference>
<dbReference type="Gene3D" id="2.60.40.60">
    <property type="entry name" value="Cadherins"/>
    <property type="match status" value="2"/>
</dbReference>
<dbReference type="SMART" id="SM00181">
    <property type="entry name" value="EGF"/>
    <property type="match status" value="5"/>
</dbReference>
<keyword evidence="9" id="KW-0472">Membrane</keyword>
<dbReference type="InterPro" id="IPR015919">
    <property type="entry name" value="Cadherin-like_sf"/>
</dbReference>
<dbReference type="Gene3D" id="4.10.1080.10">
    <property type="entry name" value="TSP type-3 repeat"/>
    <property type="match status" value="2"/>
</dbReference>
<dbReference type="PROSITE" id="PS01285">
    <property type="entry name" value="FA58C_1"/>
    <property type="match status" value="1"/>
</dbReference>
<dbReference type="InterPro" id="IPR002126">
    <property type="entry name" value="Cadherin-like_dom"/>
</dbReference>
<dbReference type="InterPro" id="IPR000742">
    <property type="entry name" value="EGF"/>
</dbReference>
<dbReference type="InterPro" id="IPR018097">
    <property type="entry name" value="EGF_Ca-bd_CS"/>
</dbReference>
<keyword evidence="3 13" id="KW-0245">EGF-like domain</keyword>
<sequence length="2908" mass="317922">MAVGVGALCWKLTLLLHLSLPGRVEGWSGATYWNARYGSLGINYATTNSFEGLWSDSGIIDNYFLPTGSVGGRECSGGCSCDETKRIVTGCSGPTVTIKGYTFDNLTVNSFMPSVTKITIINAMSFKYFDNATFDHLTNLQELTIYKTKLVQFPDISKTSMRRMMLGDNMIKFHPHNHTNPTWPSTLTMLSLVKNDIEWMPDNLFSGSSLEYVGLSRNSIRYFPGKAFENANSIQFVSVDENQIQTVSKAHLAYLVNSDLKHLNFSNNLITYIQPGAFSQLQKLLILELHDNELATISEGVFGNIPNLLHLDLVRNNLQILKSKYFTNMPALRTLRLHTQKVPMTNIYFDAFENINGNLTNLWISSNALTSFPHQVLSEQAYLSLKEVYADNNQITNPVEYTLDAFTLTMTSTFNAKSGVFTVWTKSPNIQKLVLTNNRIAEIKSDYFCVLTDLQYLYLDRNQLTDDKFPNDALDCLANLYYLELSSNSFKYVPETVRTSWNLTSLRELYLGSNDITFLEADTFSNNSLTTLGLQSNGILAVEDNSFCHTLRTLYLQDNDFRFTHTKPFTNMSSLSTLQLDSNEINDIPDYAFDGCTSLTTLYLNYNKLGWLKATMFEGTALNSLYAASNEIAYIEGGTFKNFTSMSSLDLRGNKLTQLPTGGDFSDKSISYLYLQGNRLTEINSGVFNNLNVGTLNLQNNEISVIGSEGFKGVSISSLSMTGNKLKKLESRAFVDVSIINLDLNGMQLTYLLKETFVNVRASYIQLQYNKIDYIEAEAFDGVSVSQDLHLNGNDLTSLQGNIFANSSVISDALYMNNNNISSIPINGFDNLSVRKVYLQDNRISDYPTDTLANKAALTTVDLTNNQISTLTSSTFLNQASMTYLDLDNNLLTSISKDVFTPLINLQFLDLSGNSINYVEPLSFSSLTALQTLDISSNQLIFFPKLPNMTSLMSVDISNNQLKSIEYQAFDDFENSNVFKTLKLDENLALGCDCYLYETLLVVKATISGGQCGTPATLLGVVFGNANKSLPMYFETQPLSDFLCSPINLVASSPSATQLTVTWTRPNDTVSSTNYVPDATASGWQYRLTCTSTPGGVVSRATVTATTHTFTAADGITASTTYVCTAALVMTNSTSAESQPVVLTTPAVTATGSNGTVGATDWILPMVYYDYSATNSDFNGFSSAIISKPTYVPSPYGSWLLRSATPNTDTFSGWFVDQSGTTVNYVYKENITLKLVSSSPVTHRFSALNSYFPVDNKGFGNQGKDCYGVEHNFGFTSTIRSGFVYQGTESVTIGGGDDLWLYLNGKFVLEISSRNTGTSVPCRKISLSAASTSGGSYITPQYGFVSPTTDLCVVTGTLPAEQVLVELEVGERYHFSIFHVERLPCASSLYIQTENFQFIVNPTEEPPRDYIVTVKEDFHQNGIVAEVVLGDIFSVGPPFTVTILRGNEARHFTLKDKTTANENAAVAPPTVPPTYTTINGHSFVVCATPSTITPDSYDGTTETFTVTTGTVLLTLDSGLDYEVNTTYSVVMETVDTGKTPPLTGTITVKVKVSDINDNCPELSQTLYQLKAIPALQVSALAGVNATDIDSGNNSALSFYLSTITEDPPISIFNDTMDLYKEVYEANTLLKFTVIVVDGGSPTRGATAAVEIDIDNSCLIDVEYQAIPYLLTVNSSTGEIYHRLPGYYYYEYTCYDALGMESGLILDKYISVSSASSISGPDRARLNMTQLDANFGGLTGGWVPGVMDTSQYLEVNLTEPTFVHAVQIQGQDSVDSWVTSFSVLYSDDGVTWTTYSNSSGTSVFVGSTDRDSVVTVSMVPAVYGTFLRINPLTWNNAIGLRLELIGCSYAKYQYYRTTCQRCRTSWYCEGDSTIKPCGRCEPPVNGSTCGRSPTEHSFGAAAACTTCPEGWICKDGYASPCPDFHYVTCNDTYCPDTCTQCEAGYACRGGKRFQCEKGTYSDGNVKFCTMCSPGTYQDEAGQSSCKNCPAGHYSSSSKDRCEACESGTYAAADGSGCGSCGSTTQCPCMGSTTLCYHADLCYNTDGGYGCLPCPTGYTGNGVTCTDINECTSLSPVPCFQQRCRNTEPGFQCLACPQGYVGTYEDGLSFNVSRRTFQLYNNVLDPTQSQTCYDINECLSSNGGCDPNAYCTNTPGSYTCGLCKEGYVGNTAIGCELADYCLSGKHTCDVNATCYYTGPQEFKCVCNNGWAGNGYLCGEDPDQDGVPTLGLPCSEAACSADNCPLHPNSGQEDADTDGTGDACDDDDDNDVVYDTLDNCPYVANHNQNDSDSDGVGDLCDNCPNVSNADQSDVNKDGVGDLCHTDNDKDGDGFLDNADLCPLVATTAQTDTDGDGVGDECDNCPLVSNAAQTDSNFNGVGDSCEGQDKDGDGIPNSKDNCPEVPNAQQTDTDGDGTGDFCDSDIDNDGVLNGADNCVYVVNADQADANGNRVGDVCESDLDKDGVLNNLDICPKNKDISSINFTDYTSIDLNPTLTSEKAAVWHIMDKGREVRQMETTLKPAAYIGNVDLDHMEFSGTTYTESDECYGYIGFIFGFHSTQKYYIALWRHVHLNYNTFGGIKGVQLRIVETTNNVGQTYANALYQSYDVTSYSRLLWQDPTLTGWKCRTSYRWTIQHTPSQGTLRLFVKEGESLVADSGTLYDASIPGGRVGLFAYNQTGVIWSDMRFECKDRTNKALSLDGSAYGTVGNMTGLRIEKSFTMEVWINLPTGFPSTKIPILCTNGSNLCIYVEGSVFKSSLTTYTVTGTTTVTANKYNHVLVRYNAQAATLALFVNGVKEVQSTGLSEISWASELVLYIGFDGSNYFTGNLDDIRIYNVQIPDLEVNKFWQKVGMEQDYIKNTLSAHYTMDDNPSSTILMDQSPHKMDVSFSGSPSFVDSTSDFDRYYLTYG</sequence>
<evidence type="ECO:0000256" key="1">
    <source>
        <dbReference type="ARBA" id="ARBA00004370"/>
    </source>
</evidence>
<dbReference type="SMART" id="SM00112">
    <property type="entry name" value="CA"/>
    <property type="match status" value="2"/>
</dbReference>
<dbReference type="SUPFAM" id="SSF49899">
    <property type="entry name" value="Concanavalin A-like lectins/glucanases"/>
    <property type="match status" value="2"/>
</dbReference>
<evidence type="ECO:0000256" key="14">
    <source>
        <dbReference type="PROSITE-ProRule" id="PRU00634"/>
    </source>
</evidence>
<dbReference type="SUPFAM" id="SSF103647">
    <property type="entry name" value="TSP type-3 repeat"/>
    <property type="match status" value="2"/>
</dbReference>
<dbReference type="SUPFAM" id="SSF49313">
    <property type="entry name" value="Cadherin-like"/>
    <property type="match status" value="2"/>
</dbReference>
<evidence type="ECO:0000256" key="5">
    <source>
        <dbReference type="ARBA" id="ARBA00022729"/>
    </source>
</evidence>
<evidence type="ECO:0000259" key="20">
    <source>
        <dbReference type="PROSITE" id="PS50853"/>
    </source>
</evidence>
<evidence type="ECO:0000256" key="13">
    <source>
        <dbReference type="PROSITE-ProRule" id="PRU00076"/>
    </source>
</evidence>
<organism evidence="22 23">
    <name type="scientific">Crassostrea virginica</name>
    <name type="common">Eastern oyster</name>
    <dbReference type="NCBI Taxonomy" id="6565"/>
    <lineage>
        <taxon>Eukaryota</taxon>
        <taxon>Metazoa</taxon>
        <taxon>Spiralia</taxon>
        <taxon>Lophotrochozoa</taxon>
        <taxon>Mollusca</taxon>
        <taxon>Bivalvia</taxon>
        <taxon>Autobranchia</taxon>
        <taxon>Pteriomorphia</taxon>
        <taxon>Ostreida</taxon>
        <taxon>Ostreoidea</taxon>
        <taxon>Ostreidae</taxon>
        <taxon>Crassostrea</taxon>
    </lineage>
</organism>
<dbReference type="PROSITE" id="PS00018">
    <property type="entry name" value="EF_HAND_1"/>
    <property type="match status" value="1"/>
</dbReference>
<dbReference type="Pfam" id="PF13306">
    <property type="entry name" value="LRR_5"/>
    <property type="match status" value="2"/>
</dbReference>
<dbReference type="InterPro" id="IPR036116">
    <property type="entry name" value="FN3_sf"/>
</dbReference>
<dbReference type="Pfam" id="PF07699">
    <property type="entry name" value="Ephrin_rec_like"/>
    <property type="match status" value="1"/>
</dbReference>
<evidence type="ECO:0000256" key="15">
    <source>
        <dbReference type="SAM" id="MobiDB-lite"/>
    </source>
</evidence>
<dbReference type="InterPro" id="IPR013783">
    <property type="entry name" value="Ig-like_fold"/>
</dbReference>
<dbReference type="SMART" id="SM00179">
    <property type="entry name" value="EGF_CA"/>
    <property type="match status" value="3"/>
</dbReference>
<evidence type="ECO:0000313" key="23">
    <source>
        <dbReference type="RefSeq" id="XP_022339585.1"/>
    </source>
</evidence>
<keyword evidence="5 16" id="KW-0732">Signal</keyword>
<reference evidence="23 24" key="1">
    <citation type="submission" date="2025-04" db="UniProtKB">
        <authorList>
            <consortium name="RefSeq"/>
        </authorList>
    </citation>
    <scope>IDENTIFICATION</scope>
    <source>
        <tissue evidence="23 24">Whole sample</tissue>
    </source>
</reference>
<feature type="domain" description="TSP C-terminal" evidence="21">
    <location>
        <begin position="2482"/>
        <end position="2692"/>
    </location>
</feature>
<gene>
    <name evidence="23 24" type="primary">LOC111134646</name>
</gene>
<dbReference type="PROSITE" id="PS01286">
    <property type="entry name" value="FA58C_2"/>
    <property type="match status" value="1"/>
</dbReference>
<dbReference type="GO" id="GO:0007156">
    <property type="term" value="P:homophilic cell adhesion via plasma membrane adhesion molecules"/>
    <property type="evidence" value="ECO:0007669"/>
    <property type="project" value="InterPro"/>
</dbReference>
<feature type="domain" description="EGF-like" evidence="18">
    <location>
        <begin position="2175"/>
        <end position="2216"/>
    </location>
</feature>
<dbReference type="InterPro" id="IPR028974">
    <property type="entry name" value="TSP_type-3_rpt"/>
</dbReference>
<dbReference type="GO" id="GO:0005509">
    <property type="term" value="F:calcium ion binding"/>
    <property type="evidence" value="ECO:0007669"/>
    <property type="project" value="UniProtKB-UniRule"/>
</dbReference>
<dbReference type="InterPro" id="IPR013320">
    <property type="entry name" value="ConA-like_dom_sf"/>
</dbReference>
<dbReference type="InterPro" id="IPR032675">
    <property type="entry name" value="LRR_dom_sf"/>
</dbReference>
<dbReference type="PROSITE" id="PS50268">
    <property type="entry name" value="CADHERIN_2"/>
    <property type="match status" value="1"/>
</dbReference>
<dbReference type="CDD" id="cd00054">
    <property type="entry name" value="EGF_CA"/>
    <property type="match status" value="2"/>
</dbReference>
<dbReference type="PROSITE" id="PS51236">
    <property type="entry name" value="TSP_CTER"/>
    <property type="match status" value="1"/>
</dbReference>
<feature type="domain" description="F5/8 type C" evidence="17">
    <location>
        <begin position="1693"/>
        <end position="1846"/>
    </location>
</feature>
<feature type="repeat" description="TSP type-3" evidence="14">
    <location>
        <begin position="2370"/>
        <end position="2406"/>
    </location>
</feature>
<dbReference type="CDD" id="cd00057">
    <property type="entry name" value="FA58C"/>
    <property type="match status" value="1"/>
</dbReference>
<dbReference type="PROSITE" id="PS50022">
    <property type="entry name" value="FA58C_3"/>
    <property type="match status" value="1"/>
</dbReference>
<dbReference type="InterPro" id="IPR003367">
    <property type="entry name" value="Thrombospondin_3-like_rpt"/>
</dbReference>
<keyword evidence="10" id="KW-1015">Disulfide bond</keyword>
<dbReference type="SUPFAM" id="SSF57196">
    <property type="entry name" value="EGF/Laminin"/>
    <property type="match status" value="1"/>
</dbReference>
<dbReference type="PANTHER" id="PTHR10199">
    <property type="entry name" value="THROMBOSPONDIN"/>
    <property type="match status" value="1"/>
</dbReference>
<evidence type="ECO:0000256" key="6">
    <source>
        <dbReference type="ARBA" id="ARBA00022737"/>
    </source>
</evidence>
<dbReference type="InterPro" id="IPR011641">
    <property type="entry name" value="Tyr-kin_ephrin_A/B_rcpt-like"/>
</dbReference>
<dbReference type="GO" id="GO:0005886">
    <property type="term" value="C:plasma membrane"/>
    <property type="evidence" value="ECO:0007669"/>
    <property type="project" value="InterPro"/>
</dbReference>
<dbReference type="KEGG" id="cvn:111134646"/>
<dbReference type="Gene3D" id="3.80.10.10">
    <property type="entry name" value="Ribonuclease Inhibitor"/>
    <property type="match status" value="7"/>
</dbReference>
<dbReference type="InterPro" id="IPR008859">
    <property type="entry name" value="Thrombospondin_C"/>
</dbReference>
<evidence type="ECO:0000259" key="17">
    <source>
        <dbReference type="PROSITE" id="PS50022"/>
    </source>
</evidence>
<dbReference type="SUPFAM" id="SSF52058">
    <property type="entry name" value="L domain-like"/>
    <property type="match status" value="3"/>
</dbReference>
<evidence type="ECO:0000256" key="4">
    <source>
        <dbReference type="ARBA" id="ARBA00022614"/>
    </source>
</evidence>
<dbReference type="InterPro" id="IPR003591">
    <property type="entry name" value="Leu-rich_rpt_typical-subtyp"/>
</dbReference>
<evidence type="ECO:0000256" key="11">
    <source>
        <dbReference type="ARBA" id="ARBA00023180"/>
    </source>
</evidence>
<dbReference type="Pfam" id="PF13855">
    <property type="entry name" value="LRR_8"/>
    <property type="match status" value="5"/>
</dbReference>
<dbReference type="CDD" id="cd00185">
    <property type="entry name" value="TNFRSF"/>
    <property type="match status" value="1"/>
</dbReference>
<protein>
    <submittedName>
        <fullName evidence="23 24">Uncharacterized protein LOC111134646</fullName>
    </submittedName>
</protein>
<dbReference type="PROSITE" id="PS00232">
    <property type="entry name" value="CADHERIN_1"/>
    <property type="match status" value="1"/>
</dbReference>
<keyword evidence="11" id="KW-0325">Glycoprotein</keyword>
<dbReference type="InterPro" id="IPR018247">
    <property type="entry name" value="EF_Hand_1_Ca_BS"/>
</dbReference>
<evidence type="ECO:0000256" key="9">
    <source>
        <dbReference type="ARBA" id="ARBA00023136"/>
    </source>
</evidence>
<evidence type="ECO:0000259" key="19">
    <source>
        <dbReference type="PROSITE" id="PS50268"/>
    </source>
</evidence>
<proteinExistence type="inferred from homology"/>
<dbReference type="InterPro" id="IPR000421">
    <property type="entry name" value="FA58C"/>
</dbReference>
<dbReference type="SMART" id="SM00369">
    <property type="entry name" value="LRR_TYP"/>
    <property type="match status" value="23"/>
</dbReference>
<dbReference type="SMART" id="SM01411">
    <property type="entry name" value="Ephrin_rec_like"/>
    <property type="match status" value="1"/>
</dbReference>
<feature type="region of interest" description="Disordered" evidence="15">
    <location>
        <begin position="2372"/>
        <end position="2418"/>
    </location>
</feature>
<dbReference type="Gene3D" id="2.60.40.10">
    <property type="entry name" value="Immunoglobulins"/>
    <property type="match status" value="1"/>
</dbReference>
<dbReference type="PANTHER" id="PTHR10199:SF110">
    <property type="entry name" value="TSP C-TERMINAL DOMAIN-CONTAINING PROTEIN"/>
    <property type="match status" value="1"/>
</dbReference>
<evidence type="ECO:0000256" key="2">
    <source>
        <dbReference type="ARBA" id="ARBA00009456"/>
    </source>
</evidence>
<evidence type="ECO:0000313" key="22">
    <source>
        <dbReference type="Proteomes" id="UP000694844"/>
    </source>
</evidence>
<evidence type="ECO:0000256" key="12">
    <source>
        <dbReference type="PROSITE-ProRule" id="PRU00043"/>
    </source>
</evidence>